<evidence type="ECO:0000313" key="4">
    <source>
        <dbReference type="EMBL" id="MPY11405.1"/>
    </source>
</evidence>
<keyword evidence="2" id="KW-0732">Signal</keyword>
<accession>A0A7X1NRE0</accession>
<evidence type="ECO:0000256" key="2">
    <source>
        <dbReference type="SAM" id="SignalP"/>
    </source>
</evidence>
<dbReference type="RefSeq" id="WP_152815792.1">
    <property type="nucleotide sequence ID" value="NZ_VJXX01000003.1"/>
</dbReference>
<feature type="compositionally biased region" description="Polar residues" evidence="1">
    <location>
        <begin position="236"/>
        <end position="247"/>
    </location>
</feature>
<comment type="caution">
    <text evidence="4">The sequence shown here is derived from an EMBL/GenBank/DDBJ whole genome shotgun (WGS) entry which is preliminary data.</text>
</comment>
<reference evidence="5" key="1">
    <citation type="submission" date="2019-07" db="EMBL/GenBank/DDBJ databases">
        <title>Arthrobacter KR32 sp. nov., isolated from mountain cheese made of cows milk.</title>
        <authorList>
            <person name="Flegler A."/>
        </authorList>
    </citation>
    <scope>NUCLEOTIDE SEQUENCE [LARGE SCALE GENOMIC DNA]</scope>
    <source>
        <strain evidence="5">KR32</strain>
    </source>
</reference>
<feature type="region of interest" description="Disordered" evidence="1">
    <location>
        <begin position="230"/>
        <end position="249"/>
    </location>
</feature>
<feature type="region of interest" description="Disordered" evidence="1">
    <location>
        <begin position="31"/>
        <end position="64"/>
    </location>
</feature>
<dbReference type="InterPro" id="IPR006626">
    <property type="entry name" value="PbH1"/>
</dbReference>
<dbReference type="InterPro" id="IPR011050">
    <property type="entry name" value="Pectin_lyase_fold/virulence"/>
</dbReference>
<sequence length="358" mass="37145">MNRRAKLVVLVLAVVALAVAAVVVVVGLETTTGGKGSAGREREAQPGPTADAAPAPGPVATPVECPEPTVRVASATDLENALDAARPGTVIGMAAGTYRGNFTASANGTAEQPIVLCGDAGSVLDGGTTEDGYVFHLEDSSHWVLQGFTVRNGQKGVMVDQTTDTVIQGLTVTTTGDEAIHLRKFSTDNRVMGNTISDTGLRKPKFGEGIYIGTAESNWCDISNCEPDRSDRNEIEGNTISGTTSENVDIKEGTSDGVLRANTFDGSGIIEADSWVDVKGRGWVIDGNTGTDSPLDGFQTHEIVDGWGTENVFRDNVAEVNGPGLGYSLKPVRDNVVECSNSASAAGEGLSNEPCSSG</sequence>
<feature type="chain" id="PRO_5038809696" description="Periplasmic copper-binding protein NosD beta helix domain-containing protein" evidence="2">
    <location>
        <begin position="21"/>
        <end position="358"/>
    </location>
</feature>
<dbReference type="OrthoDB" id="264773at2"/>
<dbReference type="Proteomes" id="UP000326464">
    <property type="component" value="Unassembled WGS sequence"/>
</dbReference>
<evidence type="ECO:0000259" key="3">
    <source>
        <dbReference type="Pfam" id="PF05048"/>
    </source>
</evidence>
<dbReference type="SMART" id="SM00710">
    <property type="entry name" value="PbH1"/>
    <property type="match status" value="5"/>
</dbReference>
<dbReference type="InterPro" id="IPR007742">
    <property type="entry name" value="NosD_dom"/>
</dbReference>
<dbReference type="Pfam" id="PF05048">
    <property type="entry name" value="NosD"/>
    <property type="match status" value="1"/>
</dbReference>
<keyword evidence="5" id="KW-1185">Reference proteome</keyword>
<dbReference type="Gene3D" id="2.160.20.10">
    <property type="entry name" value="Single-stranded right-handed beta-helix, Pectin lyase-like"/>
    <property type="match status" value="1"/>
</dbReference>
<dbReference type="SUPFAM" id="SSF51126">
    <property type="entry name" value="Pectin lyase-like"/>
    <property type="match status" value="1"/>
</dbReference>
<gene>
    <name evidence="4" type="ORF">FNH21_11865</name>
</gene>
<organism evidence="4 5">
    <name type="scientific">Arthrobacter bussei</name>
    <dbReference type="NCBI Taxonomy" id="2594179"/>
    <lineage>
        <taxon>Bacteria</taxon>
        <taxon>Bacillati</taxon>
        <taxon>Actinomycetota</taxon>
        <taxon>Actinomycetes</taxon>
        <taxon>Micrococcales</taxon>
        <taxon>Micrococcaceae</taxon>
        <taxon>Arthrobacter</taxon>
    </lineage>
</organism>
<feature type="compositionally biased region" description="Low complexity" evidence="1">
    <location>
        <begin position="45"/>
        <end position="63"/>
    </location>
</feature>
<evidence type="ECO:0000313" key="5">
    <source>
        <dbReference type="Proteomes" id="UP000326464"/>
    </source>
</evidence>
<dbReference type="AlphaFoldDB" id="A0A7X1NRE0"/>
<protein>
    <recommendedName>
        <fullName evidence="3">Periplasmic copper-binding protein NosD beta helix domain-containing protein</fullName>
    </recommendedName>
</protein>
<proteinExistence type="predicted"/>
<evidence type="ECO:0000256" key="1">
    <source>
        <dbReference type="SAM" id="MobiDB-lite"/>
    </source>
</evidence>
<feature type="signal peptide" evidence="2">
    <location>
        <begin position="1"/>
        <end position="20"/>
    </location>
</feature>
<dbReference type="EMBL" id="VJXX01000003">
    <property type="protein sequence ID" value="MPY11405.1"/>
    <property type="molecule type" value="Genomic_DNA"/>
</dbReference>
<feature type="domain" description="Periplasmic copper-binding protein NosD beta helix" evidence="3">
    <location>
        <begin position="135"/>
        <end position="218"/>
    </location>
</feature>
<name>A0A7X1NRE0_9MICC</name>
<dbReference type="InterPro" id="IPR012334">
    <property type="entry name" value="Pectin_lyas_fold"/>
</dbReference>